<comment type="caution">
    <text evidence="6">The sequence shown here is derived from an EMBL/GenBank/DDBJ whole genome shotgun (WGS) entry which is preliminary data.</text>
</comment>
<keyword evidence="2 5" id="KW-0812">Transmembrane</keyword>
<feature type="transmembrane region" description="Helical" evidence="5">
    <location>
        <begin position="127"/>
        <end position="148"/>
    </location>
</feature>
<feature type="transmembrane region" description="Helical" evidence="5">
    <location>
        <begin position="160"/>
        <end position="188"/>
    </location>
</feature>
<comment type="subcellular location">
    <subcellularLocation>
        <location evidence="1">Membrane</location>
        <topology evidence="1">Multi-pass membrane protein</topology>
    </subcellularLocation>
</comment>
<keyword evidence="3 5" id="KW-1133">Transmembrane helix</keyword>
<evidence type="ECO:0000256" key="5">
    <source>
        <dbReference type="SAM" id="Phobius"/>
    </source>
</evidence>
<accession>A0A9D1KQZ0</accession>
<evidence type="ECO:0000313" key="7">
    <source>
        <dbReference type="Proteomes" id="UP000824165"/>
    </source>
</evidence>
<gene>
    <name evidence="6" type="ORF">IAA60_09790</name>
</gene>
<organism evidence="6 7">
    <name type="scientific">Candidatus Ornithomonoglobus intestinigallinarum</name>
    <dbReference type="NCBI Taxonomy" id="2840894"/>
    <lineage>
        <taxon>Bacteria</taxon>
        <taxon>Bacillati</taxon>
        <taxon>Bacillota</taxon>
        <taxon>Clostridia</taxon>
        <taxon>Candidatus Ornithomonoglobus</taxon>
    </lineage>
</organism>
<dbReference type="EMBL" id="DVLU01000104">
    <property type="protein sequence ID" value="HIT86175.1"/>
    <property type="molecule type" value="Genomic_DNA"/>
</dbReference>
<dbReference type="InterPro" id="IPR003825">
    <property type="entry name" value="Colicin-V_CvpA"/>
</dbReference>
<evidence type="ECO:0000256" key="1">
    <source>
        <dbReference type="ARBA" id="ARBA00004141"/>
    </source>
</evidence>
<reference evidence="6" key="2">
    <citation type="journal article" date="2021" name="PeerJ">
        <title>Extensive microbial diversity within the chicken gut microbiome revealed by metagenomics and culture.</title>
        <authorList>
            <person name="Gilroy R."/>
            <person name="Ravi A."/>
            <person name="Getino M."/>
            <person name="Pursley I."/>
            <person name="Horton D.L."/>
            <person name="Alikhan N.F."/>
            <person name="Baker D."/>
            <person name="Gharbi K."/>
            <person name="Hall N."/>
            <person name="Watson M."/>
            <person name="Adriaenssens E.M."/>
            <person name="Foster-Nyarko E."/>
            <person name="Jarju S."/>
            <person name="Secka A."/>
            <person name="Antonio M."/>
            <person name="Oren A."/>
            <person name="Chaudhuri R.R."/>
            <person name="La Ragione R."/>
            <person name="Hildebrand F."/>
            <person name="Pallen M.J."/>
        </authorList>
    </citation>
    <scope>NUCLEOTIDE SEQUENCE</scope>
    <source>
        <strain evidence="6">CHK181-108</strain>
    </source>
</reference>
<evidence type="ECO:0000256" key="2">
    <source>
        <dbReference type="ARBA" id="ARBA00022692"/>
    </source>
</evidence>
<name>A0A9D1KQZ0_9FIRM</name>
<evidence type="ECO:0000256" key="3">
    <source>
        <dbReference type="ARBA" id="ARBA00022989"/>
    </source>
</evidence>
<protein>
    <submittedName>
        <fullName evidence="6">CvpA family protein</fullName>
    </submittedName>
</protein>
<keyword evidence="4 5" id="KW-0472">Membrane</keyword>
<dbReference type="AlphaFoldDB" id="A0A9D1KQZ0"/>
<dbReference type="GO" id="GO:0016020">
    <property type="term" value="C:membrane"/>
    <property type="evidence" value="ECO:0007669"/>
    <property type="project" value="UniProtKB-SubCell"/>
</dbReference>
<evidence type="ECO:0000313" key="6">
    <source>
        <dbReference type="EMBL" id="HIT86175.1"/>
    </source>
</evidence>
<dbReference type="Pfam" id="PF02674">
    <property type="entry name" value="Colicin_V"/>
    <property type="match status" value="2"/>
</dbReference>
<dbReference type="GO" id="GO:0009403">
    <property type="term" value="P:toxin biosynthetic process"/>
    <property type="evidence" value="ECO:0007669"/>
    <property type="project" value="InterPro"/>
</dbReference>
<dbReference type="Proteomes" id="UP000824165">
    <property type="component" value="Unassembled WGS sequence"/>
</dbReference>
<feature type="transmembrane region" description="Helical" evidence="5">
    <location>
        <begin position="31"/>
        <end position="51"/>
    </location>
</feature>
<reference evidence="6" key="1">
    <citation type="submission" date="2020-10" db="EMBL/GenBank/DDBJ databases">
        <authorList>
            <person name="Gilroy R."/>
        </authorList>
    </citation>
    <scope>NUCLEOTIDE SEQUENCE</scope>
    <source>
        <strain evidence="6">CHK181-108</strain>
    </source>
</reference>
<proteinExistence type="predicted"/>
<sequence>MVLDIIFAALMVFAVIAGARQGLVKSVWRIGAWVITFIAVYAAMTPAANFLHGTQLASKIYDSVYSAAAPETSLRDGRSLSEITSLPEWIVSGADEEFANIKNAASDAAETAAEATARTVTDVLVKIIAAVGLFILIRLALALVFIAVNGASKLPVVSGANALLGAVFSGVNVLLGVYLALALVSLFADPAVYEYMNGSRIVKYMFNNNILMSLFMGL</sequence>
<evidence type="ECO:0000256" key="4">
    <source>
        <dbReference type="ARBA" id="ARBA00023136"/>
    </source>
</evidence>